<dbReference type="InterPro" id="IPR008979">
    <property type="entry name" value="Galactose-bd-like_sf"/>
</dbReference>
<evidence type="ECO:0000256" key="3">
    <source>
        <dbReference type="ARBA" id="ARBA00012756"/>
    </source>
</evidence>
<evidence type="ECO:0000259" key="6">
    <source>
        <dbReference type="Pfam" id="PF02837"/>
    </source>
</evidence>
<organism evidence="7 8">
    <name type="scientific">Candidatus Scatosoma pullistercoris</name>
    <dbReference type="NCBI Taxonomy" id="2840934"/>
    <lineage>
        <taxon>Bacteria</taxon>
        <taxon>Bacillati</taxon>
        <taxon>Bacillota</taxon>
        <taxon>Clostridia</taxon>
        <taxon>Candidatus Scatosoma</taxon>
    </lineage>
</organism>
<keyword evidence="5" id="KW-0326">Glycosidase</keyword>
<keyword evidence="4" id="KW-0378">Hydrolase</keyword>
<comment type="catalytic activity">
    <reaction evidence="1">
        <text>Hydrolysis of terminal non-reducing beta-D-galactose residues in beta-D-galactosides.</text>
        <dbReference type="EC" id="3.2.1.23"/>
    </reaction>
</comment>
<dbReference type="GO" id="GO:0005990">
    <property type="term" value="P:lactose catabolic process"/>
    <property type="evidence" value="ECO:0007669"/>
    <property type="project" value="TreeGrafter"/>
</dbReference>
<comment type="caution">
    <text evidence="7">The sequence shown here is derived from an EMBL/GenBank/DDBJ whole genome shotgun (WGS) entry which is preliminary data.</text>
</comment>
<dbReference type="InterPro" id="IPR006104">
    <property type="entry name" value="Glyco_hydro_2_N"/>
</dbReference>
<accession>A0A9D1MEP0</accession>
<feature type="domain" description="Glycosyl hydrolases family 2 sugar binding" evidence="6">
    <location>
        <begin position="40"/>
        <end position="200"/>
    </location>
</feature>
<evidence type="ECO:0000256" key="5">
    <source>
        <dbReference type="ARBA" id="ARBA00023295"/>
    </source>
</evidence>
<dbReference type="Gene3D" id="2.60.40.10">
    <property type="entry name" value="Immunoglobulins"/>
    <property type="match status" value="1"/>
</dbReference>
<evidence type="ECO:0000313" key="7">
    <source>
        <dbReference type="EMBL" id="HIU59113.1"/>
    </source>
</evidence>
<feature type="non-terminal residue" evidence="7">
    <location>
        <position position="269"/>
    </location>
</feature>
<dbReference type="SUPFAM" id="SSF49785">
    <property type="entry name" value="Galactose-binding domain-like"/>
    <property type="match status" value="1"/>
</dbReference>
<dbReference type="Pfam" id="PF02837">
    <property type="entry name" value="Glyco_hydro_2_N"/>
    <property type="match status" value="1"/>
</dbReference>
<comment type="similarity">
    <text evidence="2">Belongs to the glycosyl hydrolase 2 family.</text>
</comment>
<dbReference type="PANTHER" id="PTHR46323">
    <property type="entry name" value="BETA-GALACTOSIDASE"/>
    <property type="match status" value="1"/>
</dbReference>
<protein>
    <recommendedName>
        <fullName evidence="3">beta-galactosidase</fullName>
        <ecNumber evidence="3">3.2.1.23</ecNumber>
    </recommendedName>
</protein>
<evidence type="ECO:0000313" key="8">
    <source>
        <dbReference type="Proteomes" id="UP000824081"/>
    </source>
</evidence>
<dbReference type="EC" id="3.2.1.23" evidence="3"/>
<evidence type="ECO:0000256" key="1">
    <source>
        <dbReference type="ARBA" id="ARBA00001412"/>
    </source>
</evidence>
<dbReference type="GO" id="GO:0009341">
    <property type="term" value="C:beta-galactosidase complex"/>
    <property type="evidence" value="ECO:0007669"/>
    <property type="project" value="TreeGrafter"/>
</dbReference>
<reference evidence="7" key="1">
    <citation type="submission" date="2020-10" db="EMBL/GenBank/DDBJ databases">
        <authorList>
            <person name="Gilroy R."/>
        </authorList>
    </citation>
    <scope>NUCLEOTIDE SEQUENCE</scope>
    <source>
        <strain evidence="7">11687</strain>
    </source>
</reference>
<dbReference type="GO" id="GO:0004565">
    <property type="term" value="F:beta-galactosidase activity"/>
    <property type="evidence" value="ECO:0007669"/>
    <property type="project" value="UniProtKB-EC"/>
</dbReference>
<dbReference type="AlphaFoldDB" id="A0A9D1MEP0"/>
<dbReference type="InterPro" id="IPR036156">
    <property type="entry name" value="Beta-gal/glucu_dom_sf"/>
</dbReference>
<dbReference type="PANTHER" id="PTHR46323:SF2">
    <property type="entry name" value="BETA-GALACTOSIDASE"/>
    <property type="match status" value="1"/>
</dbReference>
<dbReference type="InterPro" id="IPR013783">
    <property type="entry name" value="Ig-like_fold"/>
</dbReference>
<evidence type="ECO:0000256" key="2">
    <source>
        <dbReference type="ARBA" id="ARBA00007401"/>
    </source>
</evidence>
<gene>
    <name evidence="7" type="ORF">IAC57_03320</name>
</gene>
<proteinExistence type="inferred from homology"/>
<reference evidence="7" key="2">
    <citation type="journal article" date="2021" name="PeerJ">
        <title>Extensive microbial diversity within the chicken gut microbiome revealed by metagenomics and culture.</title>
        <authorList>
            <person name="Gilroy R."/>
            <person name="Ravi A."/>
            <person name="Getino M."/>
            <person name="Pursley I."/>
            <person name="Horton D.L."/>
            <person name="Alikhan N.F."/>
            <person name="Baker D."/>
            <person name="Gharbi K."/>
            <person name="Hall N."/>
            <person name="Watson M."/>
            <person name="Adriaenssens E.M."/>
            <person name="Foster-Nyarko E."/>
            <person name="Jarju S."/>
            <person name="Secka A."/>
            <person name="Antonio M."/>
            <person name="Oren A."/>
            <person name="Chaudhuri R.R."/>
            <person name="La Ragione R."/>
            <person name="Hildebrand F."/>
            <person name="Pallen M.J."/>
        </authorList>
    </citation>
    <scope>NUCLEOTIDE SEQUENCE</scope>
    <source>
        <strain evidence="7">11687</strain>
    </source>
</reference>
<dbReference type="SUPFAM" id="SSF49303">
    <property type="entry name" value="beta-Galactosidase/glucuronidase domain"/>
    <property type="match status" value="1"/>
</dbReference>
<evidence type="ECO:0000256" key="4">
    <source>
        <dbReference type="ARBA" id="ARBA00022801"/>
    </source>
</evidence>
<dbReference type="InterPro" id="IPR050347">
    <property type="entry name" value="Bact_Beta-galactosidase"/>
</dbReference>
<dbReference type="Proteomes" id="UP000824081">
    <property type="component" value="Unassembled WGS sequence"/>
</dbReference>
<name>A0A9D1MEP0_9FIRM</name>
<dbReference type="Gene3D" id="2.60.120.260">
    <property type="entry name" value="Galactose-binding domain-like"/>
    <property type="match status" value="1"/>
</dbReference>
<sequence>MIKNLSEQMQSFGLCAPRCYYVPFGARQKEAAREKSDRFVSLNGEWSLRAYRKLEDIGEDFCEQNLPDKVTVPSCLQYSGYDYFQYTNVRYPFPYDPPRVPVANPAFHYSRLFEADGQGRLYLVFEGVDSCFYVYVNGEFVGFSEISHKLSEFEITRFVRAGENRLDVVVQKWCAGSYLEDQDKWRFTGIFRDVYLLKRPEGHVVDYKIDTAISGKDAEVRFSYRSGGAAEVCFEGEKKEVSAGETVCFQVKDARLWSAETPCLYDLEI</sequence>
<dbReference type="EMBL" id="DVMZ01000087">
    <property type="protein sequence ID" value="HIU59113.1"/>
    <property type="molecule type" value="Genomic_DNA"/>
</dbReference>